<accession>A0A2W2I1K0</accession>
<dbReference type="EMBL" id="POUA01000037">
    <property type="protein sequence ID" value="PZG52077.1"/>
    <property type="molecule type" value="Genomic_DNA"/>
</dbReference>
<name>A0A2W2I1K0_9ACTN</name>
<dbReference type="RefSeq" id="WP_111166364.1">
    <property type="nucleotide sequence ID" value="NZ_POUA01000037.1"/>
</dbReference>
<evidence type="ECO:0000313" key="2">
    <source>
        <dbReference type="Proteomes" id="UP000248544"/>
    </source>
</evidence>
<sequence length="133" mass="14779">MSWPEQADPDAYRVHVPDADRYGTAPAEITEEIEEEWRAHADPADALDEVARTAAAAAVADRRLTRAVRTALGCGASWAEVAAAARRDLPGRLRTLGPLLPRRRRLTRSPRPGGQRPRMAVRSRVMIDWMSRS</sequence>
<keyword evidence="2" id="KW-1185">Reference proteome</keyword>
<reference evidence="1 2" key="1">
    <citation type="submission" date="2018-01" db="EMBL/GenBank/DDBJ databases">
        <title>Draft genome sequence of Sphaerisporangium sp. 7K107.</title>
        <authorList>
            <person name="Sahin N."/>
            <person name="Saygin H."/>
            <person name="Ay H."/>
        </authorList>
    </citation>
    <scope>NUCLEOTIDE SEQUENCE [LARGE SCALE GENOMIC DNA]</scope>
    <source>
        <strain evidence="1 2">7K107</strain>
    </source>
</reference>
<dbReference type="Proteomes" id="UP000248544">
    <property type="component" value="Unassembled WGS sequence"/>
</dbReference>
<dbReference type="AlphaFoldDB" id="A0A2W2I1K0"/>
<protein>
    <submittedName>
        <fullName evidence="1">Uncharacterized protein</fullName>
    </submittedName>
</protein>
<proteinExistence type="predicted"/>
<gene>
    <name evidence="1" type="ORF">C1I98_07575</name>
</gene>
<organism evidence="1 2">
    <name type="scientific">Spongiactinospora gelatinilytica</name>
    <dbReference type="NCBI Taxonomy" id="2666298"/>
    <lineage>
        <taxon>Bacteria</taxon>
        <taxon>Bacillati</taxon>
        <taxon>Actinomycetota</taxon>
        <taxon>Actinomycetes</taxon>
        <taxon>Streptosporangiales</taxon>
        <taxon>Streptosporangiaceae</taxon>
        <taxon>Spongiactinospora</taxon>
    </lineage>
</organism>
<comment type="caution">
    <text evidence="1">The sequence shown here is derived from an EMBL/GenBank/DDBJ whole genome shotgun (WGS) entry which is preliminary data.</text>
</comment>
<evidence type="ECO:0000313" key="1">
    <source>
        <dbReference type="EMBL" id="PZG52077.1"/>
    </source>
</evidence>